<evidence type="ECO:0000256" key="1">
    <source>
        <dbReference type="SAM" id="MobiDB-lite"/>
    </source>
</evidence>
<dbReference type="AlphaFoldDB" id="A0A2H0RAF8"/>
<sequence length="412" mass="48008">MDKTSSILPIPNENLDIQNTAPKTPMEAEEGTEDPWELEKDLLLEGAHRTLDMEKIHDRLTERIKLVQEPFKSHVVDALSNPIEPSSQDLLERVYGNLTKLLVMGLPVGDKNWTSEVDFYLVIDPKNPELPYFTRLKYMQEGWEDITDEEKVTPEDFVINQYEIYSTLSHNCKECDVTDTISICYDLKRNVFSFKTVSSLVREKVHRHGHCEHCGVEYYRHRFCPSEIEQLADNSRGENVPGYMWVDNPIYHKEKSKYLVHTTPISTQEVAPKGEICTSLIDKDHRTLYRPYGFIILPEEITRRFYRDKASLRTKPENRRVVNSDVFEYKGTDSDEFLENAQNLFNGEIWNEVWVNGSVIRGVVIPNWESLKEAQTFFPHMPILILDGWKMVHPQVDNVNYYDIAADWNISS</sequence>
<dbReference type="EMBL" id="PCXU01000020">
    <property type="protein sequence ID" value="PIR43513.1"/>
    <property type="molecule type" value="Genomic_DNA"/>
</dbReference>
<gene>
    <name evidence="2" type="ORF">COV24_02270</name>
</gene>
<feature type="region of interest" description="Disordered" evidence="1">
    <location>
        <begin position="1"/>
        <end position="33"/>
    </location>
</feature>
<comment type="caution">
    <text evidence="2">The sequence shown here is derived from an EMBL/GenBank/DDBJ whole genome shotgun (WGS) entry which is preliminary data.</text>
</comment>
<evidence type="ECO:0000313" key="2">
    <source>
        <dbReference type="EMBL" id="PIR43513.1"/>
    </source>
</evidence>
<organism evidence="2 3">
    <name type="scientific">candidate division WWE3 bacterium CG10_big_fil_rev_8_21_14_0_10_32_10</name>
    <dbReference type="NCBI Taxonomy" id="1975090"/>
    <lineage>
        <taxon>Bacteria</taxon>
        <taxon>Katanobacteria</taxon>
    </lineage>
</organism>
<protein>
    <submittedName>
        <fullName evidence="2">Uncharacterized protein</fullName>
    </submittedName>
</protein>
<reference evidence="2 3" key="1">
    <citation type="submission" date="2017-09" db="EMBL/GenBank/DDBJ databases">
        <title>Depth-based differentiation of microbial function through sediment-hosted aquifers and enrichment of novel symbionts in the deep terrestrial subsurface.</title>
        <authorList>
            <person name="Probst A.J."/>
            <person name="Ladd B."/>
            <person name="Jarett J.K."/>
            <person name="Geller-Mcgrath D.E."/>
            <person name="Sieber C.M."/>
            <person name="Emerson J.B."/>
            <person name="Anantharaman K."/>
            <person name="Thomas B.C."/>
            <person name="Malmstrom R."/>
            <person name="Stieglmeier M."/>
            <person name="Klingl A."/>
            <person name="Woyke T."/>
            <person name="Ryan C.M."/>
            <person name="Banfield J.F."/>
        </authorList>
    </citation>
    <scope>NUCLEOTIDE SEQUENCE [LARGE SCALE GENOMIC DNA]</scope>
    <source>
        <strain evidence="2">CG10_big_fil_rev_8_21_14_0_10_32_10</strain>
    </source>
</reference>
<accession>A0A2H0RAF8</accession>
<dbReference type="Proteomes" id="UP000230214">
    <property type="component" value="Unassembled WGS sequence"/>
</dbReference>
<evidence type="ECO:0000313" key="3">
    <source>
        <dbReference type="Proteomes" id="UP000230214"/>
    </source>
</evidence>
<proteinExistence type="predicted"/>
<name>A0A2H0RAF8_UNCKA</name>